<dbReference type="RefSeq" id="WP_379839364.1">
    <property type="nucleotide sequence ID" value="NZ_JBHRYQ010000001.1"/>
</dbReference>
<dbReference type="SUPFAM" id="SSF53187">
    <property type="entry name" value="Zn-dependent exopeptidases"/>
    <property type="match status" value="1"/>
</dbReference>
<keyword evidence="6" id="KW-1185">Reference proteome</keyword>
<evidence type="ECO:0000256" key="2">
    <source>
        <dbReference type="ARBA" id="ARBA00022723"/>
    </source>
</evidence>
<keyword evidence="1" id="KW-0645">Protease</keyword>
<feature type="domain" description="Peptidase M20 dimerisation" evidence="4">
    <location>
        <begin position="232"/>
        <end position="382"/>
    </location>
</feature>
<dbReference type="Pfam" id="PF07687">
    <property type="entry name" value="M20_dimer"/>
    <property type="match status" value="1"/>
</dbReference>
<evidence type="ECO:0000259" key="4">
    <source>
        <dbReference type="Pfam" id="PF07687"/>
    </source>
</evidence>
<protein>
    <submittedName>
        <fullName evidence="5">M20/M25/M40 family metallo-hydrolase</fullName>
    </submittedName>
</protein>
<name>A0ABV7YYV6_9BACT</name>
<dbReference type="Gene3D" id="3.30.70.360">
    <property type="match status" value="1"/>
</dbReference>
<dbReference type="InterPro" id="IPR011650">
    <property type="entry name" value="Peptidase_M20_dimer"/>
</dbReference>
<evidence type="ECO:0000313" key="6">
    <source>
        <dbReference type="Proteomes" id="UP001595616"/>
    </source>
</evidence>
<gene>
    <name evidence="5" type="ORF">ACFOOI_17625</name>
</gene>
<evidence type="ECO:0000256" key="3">
    <source>
        <dbReference type="ARBA" id="ARBA00022801"/>
    </source>
</evidence>
<dbReference type="InterPro" id="IPR002933">
    <property type="entry name" value="Peptidase_M20"/>
</dbReference>
<dbReference type="Pfam" id="PF01546">
    <property type="entry name" value="Peptidase_M20"/>
    <property type="match status" value="1"/>
</dbReference>
<keyword evidence="2" id="KW-0479">Metal-binding</keyword>
<dbReference type="Proteomes" id="UP001595616">
    <property type="component" value="Unassembled WGS sequence"/>
</dbReference>
<proteinExistence type="predicted"/>
<reference evidence="6" key="1">
    <citation type="journal article" date="2019" name="Int. J. Syst. Evol. Microbiol.">
        <title>The Global Catalogue of Microorganisms (GCM) 10K type strain sequencing project: providing services to taxonomists for standard genome sequencing and annotation.</title>
        <authorList>
            <consortium name="The Broad Institute Genomics Platform"/>
            <consortium name="The Broad Institute Genome Sequencing Center for Infectious Disease"/>
            <person name="Wu L."/>
            <person name="Ma J."/>
        </authorList>
    </citation>
    <scope>NUCLEOTIDE SEQUENCE [LARGE SCALE GENOMIC DNA]</scope>
    <source>
        <strain evidence="6">CECT 7956</strain>
    </source>
</reference>
<dbReference type="Gene3D" id="3.40.630.10">
    <property type="entry name" value="Zn peptidases"/>
    <property type="match status" value="1"/>
</dbReference>
<comment type="caution">
    <text evidence="5">The sequence shown here is derived from an EMBL/GenBank/DDBJ whole genome shotgun (WGS) entry which is preliminary data.</text>
</comment>
<dbReference type="PANTHER" id="PTHR43270">
    <property type="entry name" value="BETA-ALA-HIS DIPEPTIDASE"/>
    <property type="match status" value="1"/>
</dbReference>
<sequence length="502" mass="56027">MKKSIVVVLLLISKVTYSQNLDYEKLSQEFGRKHLSTLKEYLSIPCDANYKADILKNYTWVENQFKQRGFTARTLPTLTLPVLLLEKKSRNVMAPTLMFYYHSDGQPVKNSEWFQEDPFKPVLKQKDANGDWKEIPYSSLEGKIDPEWRIFGRASSDDKGPGVMLLAALDAMEASKLSPNYNLKIVVDFEEEKGSVSLPSLIKQYKSDLKSDLLLIFDGPAHASNLPTITFGARGISTVTLTTYGPYLPLHSGHYGNYIPNPALRMAKLLADMKDDEGRVTIPGFYEGIKLDDATRLKISTVPDDLAALNTRMGIKIPDQVGQNYQESLIYPSLNIRGLKSGEVEKLAATIIPNTAIAEIDIRIVKQSNPDSLLSKLKKYIVSKGFYITTEDPSPEERAKHNLICKFNTRPAYGAFSTEMQSKNGLWLEKAISKTTNAQVVKLPTMGGSVPISPFVSELGVEAVIIPTVNSDNNQHSANENLRLGNYFDGIKTMIGLLSERY</sequence>
<evidence type="ECO:0000313" key="5">
    <source>
        <dbReference type="EMBL" id="MFC3812484.1"/>
    </source>
</evidence>
<accession>A0ABV7YYV6</accession>
<dbReference type="EMBL" id="JBHRYQ010000001">
    <property type="protein sequence ID" value="MFC3812484.1"/>
    <property type="molecule type" value="Genomic_DNA"/>
</dbReference>
<evidence type="ECO:0000256" key="1">
    <source>
        <dbReference type="ARBA" id="ARBA00022670"/>
    </source>
</evidence>
<keyword evidence="3" id="KW-0378">Hydrolase</keyword>
<dbReference type="PANTHER" id="PTHR43270:SF8">
    <property type="entry name" value="DI- AND TRIPEPTIDASE DUG2-RELATED"/>
    <property type="match status" value="1"/>
</dbReference>
<organism evidence="5 6">
    <name type="scientific">Lacihabitans lacunae</name>
    <dbReference type="NCBI Taxonomy" id="1028214"/>
    <lineage>
        <taxon>Bacteria</taxon>
        <taxon>Pseudomonadati</taxon>
        <taxon>Bacteroidota</taxon>
        <taxon>Cytophagia</taxon>
        <taxon>Cytophagales</taxon>
        <taxon>Leadbetterellaceae</taxon>
        <taxon>Lacihabitans</taxon>
    </lineage>
</organism>
<dbReference type="InterPro" id="IPR051458">
    <property type="entry name" value="Cyt/Met_Dipeptidase"/>
</dbReference>